<dbReference type="AlphaFoldDB" id="A0A0C5WYJ3"/>
<evidence type="ECO:0000256" key="7">
    <source>
        <dbReference type="ARBA" id="ARBA00023136"/>
    </source>
</evidence>
<reference evidence="9 10" key="1">
    <citation type="submission" date="2013-05" db="EMBL/GenBank/DDBJ databases">
        <title>Complete genome sequence of the lipase-producing bacterium Photobacterium gaetbulicola Gung47.</title>
        <authorList>
            <person name="Kim Y.-O."/>
        </authorList>
    </citation>
    <scope>NUCLEOTIDE SEQUENCE [LARGE SCALE GENOMIC DNA]</scope>
    <source>
        <strain evidence="9 10">Gung47</strain>
    </source>
</reference>
<keyword evidence="10" id="KW-1185">Reference proteome</keyword>
<keyword evidence="5 8" id="KW-0812">Transmembrane</keyword>
<keyword evidence="4" id="KW-0997">Cell inner membrane</keyword>
<keyword evidence="2" id="KW-0813">Transport</keyword>
<dbReference type="PANTHER" id="PTHR35334">
    <property type="entry name" value="SERINE TRANSPORTER"/>
    <property type="match status" value="1"/>
</dbReference>
<feature type="transmembrane region" description="Helical" evidence="8">
    <location>
        <begin position="412"/>
        <end position="433"/>
    </location>
</feature>
<dbReference type="Pfam" id="PF03222">
    <property type="entry name" value="Trp_Tyr_perm"/>
    <property type="match status" value="1"/>
</dbReference>
<dbReference type="PANTHER" id="PTHR35334:SF2">
    <property type="entry name" value="SERINE TRANSPORTER SDAC"/>
    <property type="match status" value="1"/>
</dbReference>
<dbReference type="PATRIC" id="fig|658445.3.peg.3358"/>
<dbReference type="InterPro" id="IPR018227">
    <property type="entry name" value="Amino_acid_transport_2"/>
</dbReference>
<sequence>MRPVPNFRSVINFGYIIMQTSTSTVATSAAKAGWTYKDVTWALSLFGTAVGAGVLFLPIKAGAGGFWPLVILALLALPMTWFAHKSLARFVLSAKNPEADITDTVEEHFGKAGANIITFAYFFAIYPIVLIYGVGITNTVDSFMVNQLGMESLPRWILSGGLIMAMTAGVVFGKELMLKATSAMVYPLVFVLLALSVYLIPDWNGSMMSVSPDWSAMPSVIWLAIPIIVFSFNHSPIISQFSKEQRRVYGENAVQKTDMITGGAAMMLMGFVMFFVFSVVLSLSPEQLADAQAQNISVLSYLANIHESPMISLMGPMVAFAAITSSYFGHFLGAHEGLVGLVKSRSDMPKSKIEKISLAFIVVTTWVVAVVNPSILGMIETMGAPMIAAILFIMPIFAMQKVPAMAKYKTSAPAQIFTALCGIAAITSVIYGAL</sequence>
<name>A0A0C5WYJ3_9GAMM</name>
<organism evidence="9 10">
    <name type="scientific">Photobacterium gaetbulicola Gung47</name>
    <dbReference type="NCBI Taxonomy" id="658445"/>
    <lineage>
        <taxon>Bacteria</taxon>
        <taxon>Pseudomonadati</taxon>
        <taxon>Pseudomonadota</taxon>
        <taxon>Gammaproteobacteria</taxon>
        <taxon>Vibrionales</taxon>
        <taxon>Vibrionaceae</taxon>
        <taxon>Photobacterium</taxon>
    </lineage>
</organism>
<feature type="transmembrane region" description="Helical" evidence="8">
    <location>
        <begin position="39"/>
        <end position="59"/>
    </location>
</feature>
<keyword evidence="6 8" id="KW-1133">Transmembrane helix</keyword>
<feature type="transmembrane region" description="Helical" evidence="8">
    <location>
        <begin position="116"/>
        <end position="136"/>
    </location>
</feature>
<accession>A0A0C5WYJ3</accession>
<dbReference type="Proteomes" id="UP000032303">
    <property type="component" value="Chromosome 2"/>
</dbReference>
<evidence type="ECO:0000256" key="2">
    <source>
        <dbReference type="ARBA" id="ARBA00022448"/>
    </source>
</evidence>
<evidence type="ECO:0000256" key="4">
    <source>
        <dbReference type="ARBA" id="ARBA00022519"/>
    </source>
</evidence>
<evidence type="ECO:0000256" key="3">
    <source>
        <dbReference type="ARBA" id="ARBA00022475"/>
    </source>
</evidence>
<evidence type="ECO:0000256" key="8">
    <source>
        <dbReference type="SAM" id="Phobius"/>
    </source>
</evidence>
<evidence type="ECO:0000313" key="9">
    <source>
        <dbReference type="EMBL" id="AJR08125.1"/>
    </source>
</evidence>
<feature type="transmembrane region" description="Helical" evidence="8">
    <location>
        <begin position="382"/>
        <end position="400"/>
    </location>
</feature>
<comment type="subcellular location">
    <subcellularLocation>
        <location evidence="1">Cell inner membrane</location>
        <topology evidence="1">Multi-pass membrane protein</topology>
    </subcellularLocation>
</comment>
<dbReference type="GO" id="GO:0003333">
    <property type="term" value="P:amino acid transmembrane transport"/>
    <property type="evidence" value="ECO:0007669"/>
    <property type="project" value="InterPro"/>
</dbReference>
<feature type="transmembrane region" description="Helical" evidence="8">
    <location>
        <begin position="180"/>
        <end position="200"/>
    </location>
</feature>
<dbReference type="STRING" id="658445.H744_2c1447"/>
<feature type="transmembrane region" description="Helical" evidence="8">
    <location>
        <begin position="259"/>
        <end position="281"/>
    </location>
</feature>
<evidence type="ECO:0000313" key="10">
    <source>
        <dbReference type="Proteomes" id="UP000032303"/>
    </source>
</evidence>
<feature type="transmembrane region" description="Helical" evidence="8">
    <location>
        <begin position="156"/>
        <end position="173"/>
    </location>
</feature>
<feature type="transmembrane region" description="Helical" evidence="8">
    <location>
        <begin position="310"/>
        <end position="335"/>
    </location>
</feature>
<feature type="transmembrane region" description="Helical" evidence="8">
    <location>
        <begin position="356"/>
        <end position="376"/>
    </location>
</feature>
<evidence type="ECO:0000256" key="1">
    <source>
        <dbReference type="ARBA" id="ARBA00004429"/>
    </source>
</evidence>
<dbReference type="HOGENOM" id="CLU_052043_1_1_6"/>
<gene>
    <name evidence="9" type="ORF">H744_2c1447</name>
</gene>
<dbReference type="KEGG" id="pgb:H744_2c1447"/>
<proteinExistence type="predicted"/>
<dbReference type="EMBL" id="CP005974">
    <property type="protein sequence ID" value="AJR08125.1"/>
    <property type="molecule type" value="Genomic_DNA"/>
</dbReference>
<evidence type="ECO:0000256" key="6">
    <source>
        <dbReference type="ARBA" id="ARBA00022989"/>
    </source>
</evidence>
<dbReference type="GO" id="GO:0005886">
    <property type="term" value="C:plasma membrane"/>
    <property type="evidence" value="ECO:0007669"/>
    <property type="project" value="UniProtKB-SubCell"/>
</dbReference>
<evidence type="ECO:0000256" key="5">
    <source>
        <dbReference type="ARBA" id="ARBA00022692"/>
    </source>
</evidence>
<keyword evidence="3" id="KW-1003">Cell membrane</keyword>
<keyword evidence="7 8" id="KW-0472">Membrane</keyword>
<feature type="transmembrane region" description="Helical" evidence="8">
    <location>
        <begin position="65"/>
        <end position="83"/>
    </location>
</feature>
<protein>
    <submittedName>
        <fullName evidence="9">Serine transporter</fullName>
    </submittedName>
</protein>
<feature type="transmembrane region" description="Helical" evidence="8">
    <location>
        <begin position="220"/>
        <end position="238"/>
    </location>
</feature>